<dbReference type="InterPro" id="IPR023582">
    <property type="entry name" value="Impact"/>
</dbReference>
<protein>
    <recommendedName>
        <fullName evidence="2">Impact N-terminal domain-containing protein</fullName>
    </recommendedName>
</protein>
<dbReference type="OrthoDB" id="9813771at2"/>
<accession>A0A0B1Q3I8</accession>
<dbReference type="GO" id="GO:0006446">
    <property type="term" value="P:regulation of translational initiation"/>
    <property type="evidence" value="ECO:0007669"/>
    <property type="project" value="TreeGrafter"/>
</dbReference>
<name>A0A0B1Q3I8_9HYPH</name>
<dbReference type="SUPFAM" id="SSF54980">
    <property type="entry name" value="EF-G C-terminal domain-like"/>
    <property type="match status" value="1"/>
</dbReference>
<comment type="caution">
    <text evidence="3">The sequence shown here is derived from an EMBL/GenBank/DDBJ whole genome shotgun (WGS) entry which is preliminary data.</text>
</comment>
<dbReference type="AlphaFoldDB" id="A0A0B1Q3I8"/>
<dbReference type="Proteomes" id="UP000030826">
    <property type="component" value="Unassembled WGS sequence"/>
</dbReference>
<comment type="similarity">
    <text evidence="1">Belongs to the IMPACT family.</text>
</comment>
<dbReference type="GO" id="GO:0017111">
    <property type="term" value="F:ribonucleoside triphosphate phosphatase activity"/>
    <property type="evidence" value="ECO:0007669"/>
    <property type="project" value="UniProtKB-ARBA"/>
</dbReference>
<evidence type="ECO:0000256" key="1">
    <source>
        <dbReference type="ARBA" id="ARBA00007665"/>
    </source>
</evidence>
<gene>
    <name evidence="3" type="ORF">LA66_01810</name>
</gene>
<dbReference type="InterPro" id="IPR001498">
    <property type="entry name" value="Impact_N"/>
</dbReference>
<reference evidence="3 4" key="1">
    <citation type="submission" date="2014-09" db="EMBL/GenBank/DDBJ databases">
        <title>Isolation and characterization of Aurantimonas altamirensis ON-56566 from clinical sample following a dog bite.</title>
        <authorList>
            <person name="Eshaghi A."/>
            <person name="Li A."/>
            <person name="Shahinas D."/>
            <person name="Bahn P."/>
            <person name="Kus J.V."/>
            <person name="Patel S.N."/>
        </authorList>
    </citation>
    <scope>NUCLEOTIDE SEQUENCE [LARGE SCALE GENOMIC DNA]</scope>
    <source>
        <strain evidence="3 4">ON-56566</strain>
    </source>
</reference>
<dbReference type="PROSITE" id="PS00910">
    <property type="entry name" value="UPF0029"/>
    <property type="match status" value="1"/>
</dbReference>
<proteinExistence type="inferred from homology"/>
<dbReference type="GO" id="GO:0032561">
    <property type="term" value="F:guanyl ribonucleotide binding"/>
    <property type="evidence" value="ECO:0007669"/>
    <property type="project" value="UniProtKB-ARBA"/>
</dbReference>
<dbReference type="PANTHER" id="PTHR16301:SF20">
    <property type="entry name" value="IMPACT FAMILY MEMBER YIGZ"/>
    <property type="match status" value="1"/>
</dbReference>
<dbReference type="InterPro" id="IPR036956">
    <property type="entry name" value="Impact_N_sf"/>
</dbReference>
<dbReference type="SUPFAM" id="SSF54211">
    <property type="entry name" value="Ribosomal protein S5 domain 2-like"/>
    <property type="match status" value="1"/>
</dbReference>
<dbReference type="GO" id="GO:0005737">
    <property type="term" value="C:cytoplasm"/>
    <property type="evidence" value="ECO:0007669"/>
    <property type="project" value="TreeGrafter"/>
</dbReference>
<dbReference type="Gene3D" id="3.30.230.30">
    <property type="entry name" value="Impact, N-terminal domain"/>
    <property type="match status" value="1"/>
</dbReference>
<feature type="domain" description="Impact N-terminal" evidence="2">
    <location>
        <begin position="18"/>
        <end position="118"/>
    </location>
</feature>
<dbReference type="InterPro" id="IPR020568">
    <property type="entry name" value="Ribosomal_Su5_D2-typ_SF"/>
</dbReference>
<dbReference type="PANTHER" id="PTHR16301">
    <property type="entry name" value="IMPACT-RELATED"/>
    <property type="match status" value="1"/>
</dbReference>
<dbReference type="InterPro" id="IPR020569">
    <property type="entry name" value="UPF0029_Impact_CS"/>
</dbReference>
<dbReference type="InterPro" id="IPR035647">
    <property type="entry name" value="EFG_III/V"/>
</dbReference>
<organism evidence="3 4">
    <name type="scientific">Aureimonas altamirensis</name>
    <dbReference type="NCBI Taxonomy" id="370622"/>
    <lineage>
        <taxon>Bacteria</taxon>
        <taxon>Pseudomonadati</taxon>
        <taxon>Pseudomonadota</taxon>
        <taxon>Alphaproteobacteria</taxon>
        <taxon>Hyphomicrobiales</taxon>
        <taxon>Aurantimonadaceae</taxon>
        <taxon>Aureimonas</taxon>
    </lineage>
</organism>
<dbReference type="Pfam" id="PF01205">
    <property type="entry name" value="Impact_N"/>
    <property type="match status" value="1"/>
</dbReference>
<evidence type="ECO:0000313" key="3">
    <source>
        <dbReference type="EMBL" id="KHJ55423.1"/>
    </source>
</evidence>
<dbReference type="RefSeq" id="WP_039190474.1">
    <property type="nucleotide sequence ID" value="NZ_JRFJ01000001.1"/>
</dbReference>
<evidence type="ECO:0000313" key="4">
    <source>
        <dbReference type="Proteomes" id="UP000030826"/>
    </source>
</evidence>
<sequence length="202" mass="21174">MSDSFTLAAIAMVRTEVRKSRFLAVAGPVRDESEAKAFIAAHSDFSATHNCSAWRIGQAYRFDDDGEPAGTAGKPILQAIDGQSLDKVAVVVTRWFGGILLGGGGLVRAYGGAAAQCLRQAEKLQCLDLAAASIACDFGDLAILTARLAAVPGLETKAQEFTPRGALIEVAIPVAERARVERLVADVTSGRGTLTWLDDAAA</sequence>
<evidence type="ECO:0000259" key="2">
    <source>
        <dbReference type="Pfam" id="PF01205"/>
    </source>
</evidence>
<dbReference type="EMBL" id="JRFJ01000001">
    <property type="protein sequence ID" value="KHJ55423.1"/>
    <property type="molecule type" value="Genomic_DNA"/>
</dbReference>